<comment type="caution">
    <text evidence="1">The sequence shown here is derived from an EMBL/GenBank/DDBJ whole genome shotgun (WGS) entry which is preliminary data.</text>
</comment>
<dbReference type="Proteomes" id="UP000315295">
    <property type="component" value="Unassembled WGS sequence"/>
</dbReference>
<sequence length="61" mass="6639">MKNLTWTLRISSPEPATFSRIFAVLYYVLGDFAGQDDGELGGEEDGELGGAIEEVELVSMN</sequence>
<proteinExistence type="predicted"/>
<dbReference type="EMBL" id="VIEB01000936">
    <property type="protein sequence ID" value="TQD77899.1"/>
    <property type="molecule type" value="Genomic_DNA"/>
</dbReference>
<evidence type="ECO:0000313" key="1">
    <source>
        <dbReference type="EMBL" id="TQD77899.1"/>
    </source>
</evidence>
<reference evidence="1 2" key="1">
    <citation type="journal article" date="2019" name="G3 (Bethesda)">
        <title>Sequencing of a Wild Apple (Malus baccata) Genome Unravels the Differences Between Cultivated and Wild Apple Species Regarding Disease Resistance and Cold Tolerance.</title>
        <authorList>
            <person name="Chen X."/>
        </authorList>
    </citation>
    <scope>NUCLEOTIDE SEQUENCE [LARGE SCALE GENOMIC DNA]</scope>
    <source>
        <strain evidence="2">cv. Shandingzi</strain>
        <tissue evidence="1">Leaves</tissue>
    </source>
</reference>
<evidence type="ECO:0000313" key="2">
    <source>
        <dbReference type="Proteomes" id="UP000315295"/>
    </source>
</evidence>
<protein>
    <submittedName>
        <fullName evidence="1">Uncharacterized protein</fullName>
    </submittedName>
</protein>
<organism evidence="1 2">
    <name type="scientific">Malus baccata</name>
    <name type="common">Siberian crab apple</name>
    <name type="synonym">Pyrus baccata</name>
    <dbReference type="NCBI Taxonomy" id="106549"/>
    <lineage>
        <taxon>Eukaryota</taxon>
        <taxon>Viridiplantae</taxon>
        <taxon>Streptophyta</taxon>
        <taxon>Embryophyta</taxon>
        <taxon>Tracheophyta</taxon>
        <taxon>Spermatophyta</taxon>
        <taxon>Magnoliopsida</taxon>
        <taxon>eudicotyledons</taxon>
        <taxon>Gunneridae</taxon>
        <taxon>Pentapetalae</taxon>
        <taxon>rosids</taxon>
        <taxon>fabids</taxon>
        <taxon>Rosales</taxon>
        <taxon>Rosaceae</taxon>
        <taxon>Amygdaloideae</taxon>
        <taxon>Maleae</taxon>
        <taxon>Malus</taxon>
    </lineage>
</organism>
<gene>
    <name evidence="1" type="ORF">C1H46_036548</name>
</gene>
<name>A0A540KUV1_MALBA</name>
<dbReference type="AlphaFoldDB" id="A0A540KUV1"/>
<keyword evidence="2" id="KW-1185">Reference proteome</keyword>
<accession>A0A540KUV1</accession>